<evidence type="ECO:0000313" key="3">
    <source>
        <dbReference type="EMBL" id="QDT37047.1"/>
    </source>
</evidence>
<accession>A0A517QZH3</accession>
<evidence type="ECO:0000256" key="2">
    <source>
        <dbReference type="SAM" id="SignalP"/>
    </source>
</evidence>
<proteinExistence type="predicted"/>
<dbReference type="OrthoDB" id="208273at2"/>
<name>A0A517QZH3_9PLAN</name>
<dbReference type="AlphaFoldDB" id="A0A517QZH3"/>
<reference evidence="3 4" key="1">
    <citation type="submission" date="2019-02" db="EMBL/GenBank/DDBJ databases">
        <title>Deep-cultivation of Planctomycetes and their phenomic and genomic characterization uncovers novel biology.</title>
        <authorList>
            <person name="Wiegand S."/>
            <person name="Jogler M."/>
            <person name="Boedeker C."/>
            <person name="Pinto D."/>
            <person name="Vollmers J."/>
            <person name="Rivas-Marin E."/>
            <person name="Kohn T."/>
            <person name="Peeters S.H."/>
            <person name="Heuer A."/>
            <person name="Rast P."/>
            <person name="Oberbeckmann S."/>
            <person name="Bunk B."/>
            <person name="Jeske O."/>
            <person name="Meyerdierks A."/>
            <person name="Storesund J.E."/>
            <person name="Kallscheuer N."/>
            <person name="Luecker S."/>
            <person name="Lage O.M."/>
            <person name="Pohl T."/>
            <person name="Merkel B.J."/>
            <person name="Hornburger P."/>
            <person name="Mueller R.-W."/>
            <person name="Bruemmer F."/>
            <person name="Labrenz M."/>
            <person name="Spormann A.M."/>
            <person name="Op den Camp H."/>
            <person name="Overmann J."/>
            <person name="Amann R."/>
            <person name="Jetten M.S.M."/>
            <person name="Mascher T."/>
            <person name="Medema M.H."/>
            <person name="Devos D.P."/>
            <person name="Kaster A.-K."/>
            <person name="Ovreas L."/>
            <person name="Rohde M."/>
            <person name="Galperin M.Y."/>
            <person name="Jogler C."/>
        </authorList>
    </citation>
    <scope>NUCLEOTIDE SEQUENCE [LARGE SCALE GENOMIC DNA]</scope>
    <source>
        <strain evidence="3 4">Pan189</strain>
    </source>
</reference>
<feature type="chain" id="PRO_5021818356" evidence="2">
    <location>
        <begin position="27"/>
        <end position="599"/>
    </location>
</feature>
<dbReference type="EMBL" id="CP036268">
    <property type="protein sequence ID" value="QDT37047.1"/>
    <property type="molecule type" value="Genomic_DNA"/>
</dbReference>
<evidence type="ECO:0000313" key="4">
    <source>
        <dbReference type="Proteomes" id="UP000317318"/>
    </source>
</evidence>
<protein>
    <submittedName>
        <fullName evidence="3">Uncharacterized protein</fullName>
    </submittedName>
</protein>
<keyword evidence="2" id="KW-0732">Signal</keyword>
<dbReference type="RefSeq" id="WP_145363196.1">
    <property type="nucleotide sequence ID" value="NZ_CP036268.1"/>
</dbReference>
<feature type="region of interest" description="Disordered" evidence="1">
    <location>
        <begin position="54"/>
        <end position="73"/>
    </location>
</feature>
<sequence length="599" mass="64630" precursor="true">MRKINLFGTMAGLLTILVGLRHTALADGPPPAPAMSGQYGAYVPPGPAAGNVPYTPVAPGPGPGKPGGFSPDVHPWPKMSPFAAAYQKHENDSGLWFRDVRPFGKKYRVDVSALRAEFRTPAGTPIGALSDFTSTFSSQPVQPVAGLLPDFQTDIDGFNTIGDPGGVRFVGMASLGSPLQVSPFLTLFTGGPTGQPSLLPQSTDVGVSIDTFTGAAPTGAGFKGITGRIFDDDSTFLFDGNDFFAGQDRDLPGSTGFQFEFEVEQEDETSVEVSGWFVGDSPLSFERGLLGGVDLYTVFDDPTNSTTRSTTIPNRQQDADITNNLRVAGIVLLDNPFPNDPTGTPLYTVLPYDMYFRVEHTTEVGGTDVKYHMQPIYKSTGVRLRPYAGLKYAHLREGFEMFGASSGLNVDYDLNGLPTAVTLQPTLDFTGDGVPDSVLPFDSQMNAEVTSNLFGPTAGIDFLFGSDDVSVAGDLAFGLLGNWEQTKISGDGFGTAEATSGGIQSFSSSERNAHISPSFEASVHGQAKLFKYVPYINRYKFFSEARFRTGITFLNVWEVARPLEQIVWTSSDAVDPYIGAADRDNWYLHYWDFGVSWTF</sequence>
<keyword evidence="4" id="KW-1185">Reference proteome</keyword>
<dbReference type="KEGG" id="svp:Pan189_14130"/>
<organism evidence="3 4">
    <name type="scientific">Stratiformator vulcanicus</name>
    <dbReference type="NCBI Taxonomy" id="2527980"/>
    <lineage>
        <taxon>Bacteria</taxon>
        <taxon>Pseudomonadati</taxon>
        <taxon>Planctomycetota</taxon>
        <taxon>Planctomycetia</taxon>
        <taxon>Planctomycetales</taxon>
        <taxon>Planctomycetaceae</taxon>
        <taxon>Stratiformator</taxon>
    </lineage>
</organism>
<feature type="signal peptide" evidence="2">
    <location>
        <begin position="1"/>
        <end position="26"/>
    </location>
</feature>
<evidence type="ECO:0000256" key="1">
    <source>
        <dbReference type="SAM" id="MobiDB-lite"/>
    </source>
</evidence>
<gene>
    <name evidence="3" type="ORF">Pan189_14130</name>
</gene>
<dbReference type="Proteomes" id="UP000317318">
    <property type="component" value="Chromosome"/>
</dbReference>